<comment type="caution">
    <text evidence="1">The sequence shown here is derived from an EMBL/GenBank/DDBJ whole genome shotgun (WGS) entry which is preliminary data.</text>
</comment>
<evidence type="ECO:0000313" key="1">
    <source>
        <dbReference type="EMBL" id="GFD54743.1"/>
    </source>
</evidence>
<protein>
    <submittedName>
        <fullName evidence="1">Uncharacterized protein</fullName>
    </submittedName>
</protein>
<proteinExistence type="predicted"/>
<sequence>QGGCDGDHGDRWYGEMHSKGGVVVLWFVDMEMVGPKRAGGGVVMGMMMVDPDWWRRLAGNRQ</sequence>
<feature type="non-terminal residue" evidence="1">
    <location>
        <position position="62"/>
    </location>
</feature>
<accession>A0A699X6P7</accession>
<reference evidence="1" key="1">
    <citation type="journal article" date="2019" name="Sci. Rep.">
        <title>Draft genome of Tanacetum cinerariifolium, the natural source of mosquito coil.</title>
        <authorList>
            <person name="Yamashiro T."/>
            <person name="Shiraishi A."/>
            <person name="Satake H."/>
            <person name="Nakayama K."/>
        </authorList>
    </citation>
    <scope>NUCLEOTIDE SEQUENCE</scope>
</reference>
<gene>
    <name evidence="1" type="ORF">Tci_926712</name>
</gene>
<name>A0A699X6P7_TANCI</name>
<dbReference type="AlphaFoldDB" id="A0A699X6P7"/>
<organism evidence="1">
    <name type="scientific">Tanacetum cinerariifolium</name>
    <name type="common">Dalmatian daisy</name>
    <name type="synonym">Chrysanthemum cinerariifolium</name>
    <dbReference type="NCBI Taxonomy" id="118510"/>
    <lineage>
        <taxon>Eukaryota</taxon>
        <taxon>Viridiplantae</taxon>
        <taxon>Streptophyta</taxon>
        <taxon>Embryophyta</taxon>
        <taxon>Tracheophyta</taxon>
        <taxon>Spermatophyta</taxon>
        <taxon>Magnoliopsida</taxon>
        <taxon>eudicotyledons</taxon>
        <taxon>Gunneridae</taxon>
        <taxon>Pentapetalae</taxon>
        <taxon>asterids</taxon>
        <taxon>campanulids</taxon>
        <taxon>Asterales</taxon>
        <taxon>Asteraceae</taxon>
        <taxon>Asteroideae</taxon>
        <taxon>Anthemideae</taxon>
        <taxon>Anthemidinae</taxon>
        <taxon>Tanacetum</taxon>
    </lineage>
</organism>
<feature type="non-terminal residue" evidence="1">
    <location>
        <position position="1"/>
    </location>
</feature>
<dbReference type="EMBL" id="BKCJ011809586">
    <property type="protein sequence ID" value="GFD54743.1"/>
    <property type="molecule type" value="Genomic_DNA"/>
</dbReference>